<evidence type="ECO:0000313" key="2">
    <source>
        <dbReference type="Proteomes" id="UP001487740"/>
    </source>
</evidence>
<proteinExistence type="predicted"/>
<evidence type="ECO:0000313" key="1">
    <source>
        <dbReference type="EMBL" id="KAK8379589.1"/>
    </source>
</evidence>
<dbReference type="Proteomes" id="UP001487740">
    <property type="component" value="Unassembled WGS sequence"/>
</dbReference>
<sequence>MTYTPQHCYFHHITSTTSFCQALRKIPGVKLRPPARTHRAAGGQQLDVEIQEAFLRFTATILKGYSSFLLPIVSSRAGANCDTASLFDIEGGFPADHPPPLASRQKRSEDRSACGFKTCPDSHSVGQVPPAYML</sequence>
<keyword evidence="2" id="KW-1185">Reference proteome</keyword>
<protein>
    <submittedName>
        <fullName evidence="1">Uncharacterized protein</fullName>
    </submittedName>
</protein>
<dbReference type="AlphaFoldDB" id="A0AAW0SX97"/>
<comment type="caution">
    <text evidence="1">The sequence shown here is derived from an EMBL/GenBank/DDBJ whole genome shotgun (WGS) entry which is preliminary data.</text>
</comment>
<accession>A0AAW0SX97</accession>
<gene>
    <name evidence="1" type="ORF">O3P69_019502</name>
</gene>
<name>A0AAW0SX97_SCYPA</name>
<organism evidence="1 2">
    <name type="scientific">Scylla paramamosain</name>
    <name type="common">Mud crab</name>
    <dbReference type="NCBI Taxonomy" id="85552"/>
    <lineage>
        <taxon>Eukaryota</taxon>
        <taxon>Metazoa</taxon>
        <taxon>Ecdysozoa</taxon>
        <taxon>Arthropoda</taxon>
        <taxon>Crustacea</taxon>
        <taxon>Multicrustacea</taxon>
        <taxon>Malacostraca</taxon>
        <taxon>Eumalacostraca</taxon>
        <taxon>Eucarida</taxon>
        <taxon>Decapoda</taxon>
        <taxon>Pleocyemata</taxon>
        <taxon>Brachyura</taxon>
        <taxon>Eubrachyura</taxon>
        <taxon>Portunoidea</taxon>
        <taxon>Portunidae</taxon>
        <taxon>Portuninae</taxon>
        <taxon>Scylla</taxon>
    </lineage>
</organism>
<reference evidence="1 2" key="1">
    <citation type="submission" date="2023-03" db="EMBL/GenBank/DDBJ databases">
        <title>High-quality genome of Scylla paramamosain provides insights in environmental adaptation.</title>
        <authorList>
            <person name="Zhang L."/>
        </authorList>
    </citation>
    <scope>NUCLEOTIDE SEQUENCE [LARGE SCALE GENOMIC DNA]</scope>
    <source>
        <strain evidence="1">LZ_2023a</strain>
        <tissue evidence="1">Muscle</tissue>
    </source>
</reference>
<dbReference type="EMBL" id="JARAKH010000043">
    <property type="protein sequence ID" value="KAK8379589.1"/>
    <property type="molecule type" value="Genomic_DNA"/>
</dbReference>